<gene>
    <name evidence="3" type="ORF">I6H43_02565</name>
</gene>
<evidence type="ECO:0000256" key="1">
    <source>
        <dbReference type="ARBA" id="ARBA00022723"/>
    </source>
</evidence>
<organism evidence="3 4">
    <name type="scientific">Aeromonas jandaei</name>
    <dbReference type="NCBI Taxonomy" id="650"/>
    <lineage>
        <taxon>Bacteria</taxon>
        <taxon>Pseudomonadati</taxon>
        <taxon>Pseudomonadota</taxon>
        <taxon>Gammaproteobacteria</taxon>
        <taxon>Aeromonadales</taxon>
        <taxon>Aeromonadaceae</taxon>
        <taxon>Aeromonas</taxon>
    </lineage>
</organism>
<dbReference type="SUPFAM" id="SSF54593">
    <property type="entry name" value="Glyoxalase/Bleomycin resistance protein/Dihydroxybiphenyl dioxygenase"/>
    <property type="match status" value="1"/>
</dbReference>
<dbReference type="PANTHER" id="PTHR43048:SF3">
    <property type="entry name" value="METHYLMALONYL-COA EPIMERASE, MITOCHONDRIAL"/>
    <property type="match status" value="1"/>
</dbReference>
<dbReference type="InterPro" id="IPR037523">
    <property type="entry name" value="VOC_core"/>
</dbReference>
<dbReference type="InterPro" id="IPR051785">
    <property type="entry name" value="MMCE/EMCE_epimerase"/>
</dbReference>
<protein>
    <submittedName>
        <fullName evidence="3">VOC family protein</fullName>
    </submittedName>
</protein>
<dbReference type="RefSeq" id="WP_042033458.1">
    <property type="nucleotide sequence ID" value="NZ_CAWMFX010000057.1"/>
</dbReference>
<feature type="domain" description="VOC" evidence="2">
    <location>
        <begin position="2"/>
        <end position="131"/>
    </location>
</feature>
<proteinExistence type="predicted"/>
<evidence type="ECO:0000313" key="3">
    <source>
        <dbReference type="EMBL" id="QQB20444.1"/>
    </source>
</evidence>
<dbReference type="PROSITE" id="PS51819">
    <property type="entry name" value="VOC"/>
    <property type="match status" value="1"/>
</dbReference>
<dbReference type="GeneID" id="69550131"/>
<dbReference type="Pfam" id="PF13669">
    <property type="entry name" value="Glyoxalase_4"/>
    <property type="match status" value="1"/>
</dbReference>
<dbReference type="Gene3D" id="3.10.180.10">
    <property type="entry name" value="2,3-Dihydroxybiphenyl 1,2-Dioxygenase, domain 1"/>
    <property type="match status" value="1"/>
</dbReference>
<accession>A0A7T4AAR9</accession>
<evidence type="ECO:0000313" key="4">
    <source>
        <dbReference type="Proteomes" id="UP000595481"/>
    </source>
</evidence>
<reference evidence="3 4" key="1">
    <citation type="submission" date="2020-12" db="EMBL/GenBank/DDBJ databases">
        <title>FDA dAtabase for Regulatory Grade micrObial Sequences (FDA-ARGOS): Supporting development and validation of Infectious Disease Dx tests.</title>
        <authorList>
            <person name="Sproer C."/>
            <person name="Gronow S."/>
            <person name="Severitt S."/>
            <person name="Schroder I."/>
            <person name="Tallon L."/>
            <person name="Sadzewicz L."/>
            <person name="Zhao X."/>
            <person name="Boylan J."/>
            <person name="Ott S."/>
            <person name="Bowen H."/>
            <person name="Vavikolanu K."/>
            <person name="Mehta A."/>
            <person name="Aluvathingal J."/>
            <person name="Nadendla S."/>
            <person name="Lowell S."/>
            <person name="Myers T."/>
            <person name="Yan Y."/>
            <person name="Sichtig H."/>
        </authorList>
    </citation>
    <scope>NUCLEOTIDE SEQUENCE [LARGE SCALE GENOMIC DNA]</scope>
    <source>
        <strain evidence="3 4">FDAARGOS_986</strain>
    </source>
</reference>
<dbReference type="EMBL" id="CP066092">
    <property type="protein sequence ID" value="QQB20444.1"/>
    <property type="molecule type" value="Genomic_DNA"/>
</dbReference>
<keyword evidence="4" id="KW-1185">Reference proteome</keyword>
<dbReference type="Proteomes" id="UP000595481">
    <property type="component" value="Chromosome"/>
</dbReference>
<dbReference type="InterPro" id="IPR029068">
    <property type="entry name" value="Glyas_Bleomycin-R_OHBP_Dase"/>
</dbReference>
<evidence type="ECO:0000259" key="2">
    <source>
        <dbReference type="PROSITE" id="PS51819"/>
    </source>
</evidence>
<keyword evidence="1" id="KW-0479">Metal-binding</keyword>
<dbReference type="PANTHER" id="PTHR43048">
    <property type="entry name" value="METHYLMALONYL-COA EPIMERASE"/>
    <property type="match status" value="1"/>
</dbReference>
<sequence length="135" mass="14871">MKLHHVGLVVSELELGVCYCRETLGISRFSEPVLDPLQRVHICFAYDDAGICYELIAPAGDDSPVSQALRTRHNLLNHLAYEVADIAMAAERLRAQRHLPLGPSQPAIAFGGAHVQFFLSPLGHIVELVQHTHDS</sequence>
<name>A0A7T4AAR9_AERJA</name>